<dbReference type="eggNOG" id="COG1752">
    <property type="taxonomic scope" value="Bacteria"/>
</dbReference>
<feature type="region of interest" description="Disordered" evidence="4">
    <location>
        <begin position="639"/>
        <end position="659"/>
    </location>
</feature>
<dbReference type="GO" id="GO:0016787">
    <property type="term" value="F:hydrolase activity"/>
    <property type="evidence" value="ECO:0007669"/>
    <property type="project" value="UniProtKB-KW"/>
</dbReference>
<dbReference type="STRING" id="1255043.TVNIR_1741"/>
<keyword evidence="5" id="KW-0472">Membrane</keyword>
<keyword evidence="8" id="KW-1185">Reference proteome</keyword>
<dbReference type="InterPro" id="IPR002641">
    <property type="entry name" value="PNPLA_dom"/>
</dbReference>
<keyword evidence="3" id="KW-0443">Lipid metabolism</keyword>
<sequence>MDESIKQARTLLQGEQPSPEGSVLRKLVKELKGALEFALASQVLARARHHAPGDIWIVQQLALCAYKDEERPPATRFAEALALLEGIGLRDPGNRNAETLALGGAVYKRRWEQFGKLEDLHEALVFYRAAYERNPEEDMGYGGVNAAFVLDRLAARAASVAARTGTDPVEAEALRAKARALREDMAVELPRAAERNPALEGQYWYVATLAEIQFGLGNYTQAGEWLAKARNIETKEWERQTTFRQLVTLARLQGIEAPIENRDSVKWHPAWQALAELLGEETELALSCYRGKVGLALSGGGFRASFFHLGVLARLAETDVLRSVEVLSTVSGGSIVGAHYYLAVRHWLQSHPDRGISRSDYLAMVSELQKQFLAGVQRNPRMQVLARLGENLRMIFRKDRSRSHRLGEIFEEALYGRVADGHLLDQPRVLAELLIKPAGESDPDSFKPRFSNWRRRARVPALLLNATSLNTGHAWQFSARWMGEPPGLIGTEVDVNERLRRPYYRDMPTEALRQYRLGHAVAASACVPGLFEPLVIEGLYPERTVRLVDGGVHDNQGVAGLLDEGCTLILCSDASGQMDDQSNPSDRLVGVPLRANSILMKRVRDIQYQDLVARLDSRAIEGLFFVHLKKDLASEPLDWIGSDEPRSEPQHTGQRTPYGVDRDLQSKLAALRTDLDSFTEVEAHALMLSGYLMTEHQFRELQQGHEKEGQPGTWGDYDVGAPRGDWSFLALEELLGQPPDSPDVRRKDLGLQLQVGAARLFKVWRLVPAFRVAGWAALIAALLAIATLTATFWNTPLPSLAPTLGALVLILALIAAGLMVPALKWVQPERAMRGHLRKGLIAVAGFVASRVHLAFFDRLYLARGRVGRLLGLK</sequence>
<dbReference type="HOGENOM" id="CLU_328985_0_0_6"/>
<evidence type="ECO:0000256" key="1">
    <source>
        <dbReference type="ARBA" id="ARBA00022801"/>
    </source>
</evidence>
<dbReference type="PATRIC" id="fig|1255043.3.peg.1764"/>
<dbReference type="AlphaFoldDB" id="L0DWK0"/>
<evidence type="ECO:0000256" key="4">
    <source>
        <dbReference type="SAM" id="MobiDB-lite"/>
    </source>
</evidence>
<dbReference type="InterPro" id="IPR016035">
    <property type="entry name" value="Acyl_Trfase/lysoPLipase"/>
</dbReference>
<dbReference type="GO" id="GO:0016042">
    <property type="term" value="P:lipid catabolic process"/>
    <property type="evidence" value="ECO:0007669"/>
    <property type="project" value="UniProtKB-KW"/>
</dbReference>
<evidence type="ECO:0000256" key="5">
    <source>
        <dbReference type="SAM" id="Phobius"/>
    </source>
</evidence>
<dbReference type="Pfam" id="PF01734">
    <property type="entry name" value="Patatin"/>
    <property type="match status" value="1"/>
</dbReference>
<dbReference type="EMBL" id="CP003989">
    <property type="protein sequence ID" value="AGA33403.1"/>
    <property type="molecule type" value="Genomic_DNA"/>
</dbReference>
<keyword evidence="1" id="KW-0378">Hydrolase</keyword>
<keyword evidence="2" id="KW-0442">Lipid degradation</keyword>
<evidence type="ECO:0000313" key="8">
    <source>
        <dbReference type="Proteomes" id="UP000010809"/>
    </source>
</evidence>
<name>L0DWK0_THIND</name>
<dbReference type="Gene3D" id="3.40.1090.10">
    <property type="entry name" value="Cytosolic phospholipase A2 catalytic domain"/>
    <property type="match status" value="2"/>
</dbReference>
<dbReference type="PANTHER" id="PTHR14226">
    <property type="entry name" value="NEUROPATHY TARGET ESTERASE/SWISS CHEESE D.MELANOGASTER"/>
    <property type="match status" value="1"/>
</dbReference>
<feature type="transmembrane region" description="Helical" evidence="5">
    <location>
        <begin position="772"/>
        <end position="793"/>
    </location>
</feature>
<keyword evidence="5" id="KW-0812">Transmembrane</keyword>
<dbReference type="PANTHER" id="PTHR14226:SF78">
    <property type="entry name" value="SLR0060 PROTEIN"/>
    <property type="match status" value="1"/>
</dbReference>
<feature type="domain" description="PNPLA" evidence="6">
    <location>
        <begin position="295"/>
        <end position="558"/>
    </location>
</feature>
<organism evidence="7 8">
    <name type="scientific">Thioalkalivibrio nitratireducens (strain DSM 14787 / UNIQEM 213 / ALEN2)</name>
    <dbReference type="NCBI Taxonomy" id="1255043"/>
    <lineage>
        <taxon>Bacteria</taxon>
        <taxon>Pseudomonadati</taxon>
        <taxon>Pseudomonadota</taxon>
        <taxon>Gammaproteobacteria</taxon>
        <taxon>Chromatiales</taxon>
        <taxon>Ectothiorhodospiraceae</taxon>
        <taxon>Thioalkalivibrio</taxon>
    </lineage>
</organism>
<evidence type="ECO:0000256" key="2">
    <source>
        <dbReference type="ARBA" id="ARBA00022963"/>
    </source>
</evidence>
<dbReference type="Pfam" id="PF20308">
    <property type="entry name" value="TPR-S"/>
    <property type="match status" value="1"/>
</dbReference>
<dbReference type="InterPro" id="IPR011990">
    <property type="entry name" value="TPR-like_helical_dom_sf"/>
</dbReference>
<dbReference type="OrthoDB" id="9813090at2"/>
<dbReference type="Proteomes" id="UP000010809">
    <property type="component" value="Chromosome"/>
</dbReference>
<evidence type="ECO:0000259" key="6">
    <source>
        <dbReference type="Pfam" id="PF01734"/>
    </source>
</evidence>
<evidence type="ECO:0000256" key="3">
    <source>
        <dbReference type="ARBA" id="ARBA00023098"/>
    </source>
</evidence>
<evidence type="ECO:0000313" key="7">
    <source>
        <dbReference type="EMBL" id="AGA33403.1"/>
    </source>
</evidence>
<feature type="transmembrane region" description="Helical" evidence="5">
    <location>
        <begin position="799"/>
        <end position="820"/>
    </location>
</feature>
<accession>L0DWK0</accession>
<proteinExistence type="predicted"/>
<gene>
    <name evidence="7" type="ordered locus">TVNIR_1741</name>
</gene>
<feature type="transmembrane region" description="Helical" evidence="5">
    <location>
        <begin position="840"/>
        <end position="861"/>
    </location>
</feature>
<protein>
    <submittedName>
        <fullName evidence="7">Patatin family protein</fullName>
    </submittedName>
</protein>
<dbReference type="Gene3D" id="1.25.40.10">
    <property type="entry name" value="Tetratricopeptide repeat domain"/>
    <property type="match status" value="1"/>
</dbReference>
<dbReference type="InterPro" id="IPR050301">
    <property type="entry name" value="NTE"/>
</dbReference>
<dbReference type="SUPFAM" id="SSF52151">
    <property type="entry name" value="FabD/lysophospholipase-like"/>
    <property type="match status" value="1"/>
</dbReference>
<reference evidence="7" key="1">
    <citation type="submission" date="2015-12" db="EMBL/GenBank/DDBJ databases">
        <authorList>
            <person name="Tikhonova T.V."/>
            <person name="Pavlov A.R."/>
            <person name="Beletsky A.V."/>
            <person name="Mardanov A.V."/>
            <person name="Sorokin D.Y."/>
            <person name="Ravin N.V."/>
            <person name="Popov V.O."/>
        </authorList>
    </citation>
    <scope>NUCLEOTIDE SEQUENCE</scope>
    <source>
        <strain evidence="7">DSM 14787</strain>
    </source>
</reference>
<dbReference type="KEGG" id="tni:TVNIR_1741"/>
<keyword evidence="5" id="KW-1133">Transmembrane helix</keyword>
<dbReference type="InterPro" id="IPR046880">
    <property type="entry name" value="TPR-S"/>
</dbReference>